<name>A0ABQ5AAY2_9ASTR</name>
<reference evidence="2" key="1">
    <citation type="journal article" date="2022" name="Int. J. Mol. Sci.">
        <title>Draft Genome of Tanacetum Coccineum: Genomic Comparison of Closely Related Tanacetum-Family Plants.</title>
        <authorList>
            <person name="Yamashiro T."/>
            <person name="Shiraishi A."/>
            <person name="Nakayama K."/>
            <person name="Satake H."/>
        </authorList>
    </citation>
    <scope>NUCLEOTIDE SEQUENCE</scope>
</reference>
<accession>A0ABQ5AAY2</accession>
<gene>
    <name evidence="2" type="ORF">Tco_0819592</name>
</gene>
<evidence type="ECO:0000313" key="3">
    <source>
        <dbReference type="Proteomes" id="UP001151760"/>
    </source>
</evidence>
<feature type="region of interest" description="Disordered" evidence="1">
    <location>
        <begin position="46"/>
        <end position="67"/>
    </location>
</feature>
<sequence>MYVVISFPRRGPWISYVSLEERNISALRLVDGVGRGIGLRGRIRGARKDGGSRDVGASSSAGGGLALSPQDAQLRKCTLGNMSAWYILMENAGVTCPTTVGQHPRKESS</sequence>
<comment type="caution">
    <text evidence="2">The sequence shown here is derived from an EMBL/GenBank/DDBJ whole genome shotgun (WGS) entry which is preliminary data.</text>
</comment>
<dbReference type="EMBL" id="BQNB010012043">
    <property type="protein sequence ID" value="GJS98422.1"/>
    <property type="molecule type" value="Genomic_DNA"/>
</dbReference>
<proteinExistence type="predicted"/>
<keyword evidence="3" id="KW-1185">Reference proteome</keyword>
<organism evidence="2 3">
    <name type="scientific">Tanacetum coccineum</name>
    <dbReference type="NCBI Taxonomy" id="301880"/>
    <lineage>
        <taxon>Eukaryota</taxon>
        <taxon>Viridiplantae</taxon>
        <taxon>Streptophyta</taxon>
        <taxon>Embryophyta</taxon>
        <taxon>Tracheophyta</taxon>
        <taxon>Spermatophyta</taxon>
        <taxon>Magnoliopsida</taxon>
        <taxon>eudicotyledons</taxon>
        <taxon>Gunneridae</taxon>
        <taxon>Pentapetalae</taxon>
        <taxon>asterids</taxon>
        <taxon>campanulids</taxon>
        <taxon>Asterales</taxon>
        <taxon>Asteraceae</taxon>
        <taxon>Asteroideae</taxon>
        <taxon>Anthemideae</taxon>
        <taxon>Anthemidinae</taxon>
        <taxon>Tanacetum</taxon>
    </lineage>
</organism>
<reference evidence="2" key="2">
    <citation type="submission" date="2022-01" db="EMBL/GenBank/DDBJ databases">
        <authorList>
            <person name="Yamashiro T."/>
            <person name="Shiraishi A."/>
            <person name="Satake H."/>
            <person name="Nakayama K."/>
        </authorList>
    </citation>
    <scope>NUCLEOTIDE SEQUENCE</scope>
</reference>
<protein>
    <submittedName>
        <fullName evidence="2">Uncharacterized protein</fullName>
    </submittedName>
</protein>
<evidence type="ECO:0000313" key="2">
    <source>
        <dbReference type="EMBL" id="GJS98422.1"/>
    </source>
</evidence>
<evidence type="ECO:0000256" key="1">
    <source>
        <dbReference type="SAM" id="MobiDB-lite"/>
    </source>
</evidence>
<dbReference type="Proteomes" id="UP001151760">
    <property type="component" value="Unassembled WGS sequence"/>
</dbReference>